<sequence>MHRNFVFILFLLLTLCPTLGQESIKAFRASRTSNSVQLDGELTEGDWKKAQTISDFTQIEPRPGAPATFATEVKCLFDEKNLYFGIICYDTVGSKNYKAPNLQRDFNFLNHDLVGITIDGFNDKRNSITFFTNTYGAQRDYQSFDDTYFDVAWNGLWQVKTTSTDGAWIAEFRIPWKTLRYRFIEGEAPRFGINFQRVQRSANEKSAWSAYPRSVGFNRMEFTGKLENVDAPVQKINLQVNPYFLVNQRNKGQTDVKTGGELKWAPTPNLVVDATVNTDFAQADVDQIVNNLSRFSVLFPERRQFFLENASLFSIGLQGGENSFNGGISLFPFFSRRIGLDGTNQPVPLNFGGRSVYRSKSRNIGALFIQQAATDELSKTNFAVFRYQENIGRYGRLGFLGTNRRADQNSSTIALDGFFRMGEKHLVNFLASYAEEEDSGFAGYVQYRYISDRVLGWFTSTLVEDTYNPSVGFVSRDNVIGNTAGIELNLRGKWIPFPLQIRDLAPRISADFYHDPATGNLQERKLFTAPLQINYISGARTRLFGEANRQVLNTSFTPLGLTIAPGDYKYVLYGVDHASDASKKLSFLARYNTGGFYDGELQQYGGRVNYSPLPHASFEMVYEHNDFSNFPSQVVAEDVSLLQFNARFALNPQLQLTSFFQKNTLNDQTVWNSRLAWEYSPLSFFYIVINNNDSDFTGRNNDLIFKINFLKQF</sequence>
<evidence type="ECO:0000313" key="3">
    <source>
        <dbReference type="EMBL" id="PRX54274.1"/>
    </source>
</evidence>
<dbReference type="Gene3D" id="2.60.40.1190">
    <property type="match status" value="1"/>
</dbReference>
<evidence type="ECO:0000259" key="2">
    <source>
        <dbReference type="Pfam" id="PF19313"/>
    </source>
</evidence>
<reference evidence="3 4" key="1">
    <citation type="submission" date="2018-03" db="EMBL/GenBank/DDBJ databases">
        <title>Genomic Encyclopedia of Archaeal and Bacterial Type Strains, Phase II (KMG-II): from individual species to whole genera.</title>
        <authorList>
            <person name="Goeker M."/>
        </authorList>
    </citation>
    <scope>NUCLEOTIDE SEQUENCE [LARGE SCALE GENOMIC DNA]</scope>
    <source>
        <strain evidence="3 4">DSM 25027</strain>
    </source>
</reference>
<organism evidence="3 4">
    <name type="scientific">Flagellimonas meridianipacifica</name>
    <dbReference type="NCBI Taxonomy" id="1080225"/>
    <lineage>
        <taxon>Bacteria</taxon>
        <taxon>Pseudomonadati</taxon>
        <taxon>Bacteroidota</taxon>
        <taxon>Flavobacteriia</taxon>
        <taxon>Flavobacteriales</taxon>
        <taxon>Flavobacteriaceae</taxon>
        <taxon>Flagellimonas</taxon>
    </lineage>
</organism>
<dbReference type="GO" id="GO:0030246">
    <property type="term" value="F:carbohydrate binding"/>
    <property type="evidence" value="ECO:0007669"/>
    <property type="project" value="InterPro"/>
</dbReference>
<evidence type="ECO:0000259" key="1">
    <source>
        <dbReference type="Pfam" id="PF06452"/>
    </source>
</evidence>
<dbReference type="AlphaFoldDB" id="A0A2T0M9T6"/>
<feature type="domain" description="DUF5916" evidence="2">
    <location>
        <begin position="238"/>
        <end position="340"/>
    </location>
</feature>
<evidence type="ECO:0000313" key="4">
    <source>
        <dbReference type="Proteomes" id="UP000237640"/>
    </source>
</evidence>
<dbReference type="Pfam" id="PF06452">
    <property type="entry name" value="CBM9_1"/>
    <property type="match status" value="1"/>
</dbReference>
<dbReference type="Proteomes" id="UP000237640">
    <property type="component" value="Unassembled WGS sequence"/>
</dbReference>
<accession>A0A2T0M9T6</accession>
<dbReference type="EMBL" id="PVYX01000002">
    <property type="protein sequence ID" value="PRX54274.1"/>
    <property type="molecule type" value="Genomic_DNA"/>
</dbReference>
<dbReference type="OrthoDB" id="9786766at2"/>
<dbReference type="GO" id="GO:0004553">
    <property type="term" value="F:hydrolase activity, hydrolyzing O-glycosyl compounds"/>
    <property type="evidence" value="ECO:0007669"/>
    <property type="project" value="InterPro"/>
</dbReference>
<keyword evidence="4" id="KW-1185">Reference proteome</keyword>
<feature type="domain" description="Carbohydrate-binding" evidence="1">
    <location>
        <begin position="39"/>
        <end position="199"/>
    </location>
</feature>
<gene>
    <name evidence="3" type="ORF">CLV81_2672</name>
</gene>
<proteinExistence type="predicted"/>
<dbReference type="SUPFAM" id="SSF49344">
    <property type="entry name" value="CBD9-like"/>
    <property type="match status" value="1"/>
</dbReference>
<dbReference type="CDD" id="cd09618">
    <property type="entry name" value="CBM9_like_2"/>
    <property type="match status" value="1"/>
</dbReference>
<protein>
    <submittedName>
        <fullName evidence="3">Carbohydrate binding protein with CBM9 domain</fullName>
    </submittedName>
</protein>
<dbReference type="InterPro" id="IPR045670">
    <property type="entry name" value="DUF5916"/>
</dbReference>
<dbReference type="InterPro" id="IPR010502">
    <property type="entry name" value="Carb-bd_dom_fam9"/>
</dbReference>
<comment type="caution">
    <text evidence="3">The sequence shown here is derived from an EMBL/GenBank/DDBJ whole genome shotgun (WGS) entry which is preliminary data.</text>
</comment>
<name>A0A2T0M9T6_9FLAO</name>
<dbReference type="Pfam" id="PF19313">
    <property type="entry name" value="DUF5916"/>
    <property type="match status" value="1"/>
</dbReference>
<dbReference type="RefSeq" id="WP_106145565.1">
    <property type="nucleotide sequence ID" value="NZ_PVYX01000002.1"/>
</dbReference>
<dbReference type="GO" id="GO:0016052">
    <property type="term" value="P:carbohydrate catabolic process"/>
    <property type="evidence" value="ECO:0007669"/>
    <property type="project" value="InterPro"/>
</dbReference>